<dbReference type="EMBL" id="RCHT01000038">
    <property type="protein sequence ID" value="RLL08035.1"/>
    <property type="molecule type" value="Genomic_DNA"/>
</dbReference>
<dbReference type="Pfam" id="PF13408">
    <property type="entry name" value="Zn_ribbon_recom"/>
    <property type="match status" value="1"/>
</dbReference>
<dbReference type="InterPro" id="IPR025827">
    <property type="entry name" value="Zn_ribbon_recom_dom"/>
</dbReference>
<dbReference type="PROSITE" id="PS51736">
    <property type="entry name" value="RECOMBINASES_3"/>
    <property type="match status" value="1"/>
</dbReference>
<feature type="domain" description="Resolvase/invertase-type recombinase catalytic" evidence="1">
    <location>
        <begin position="5"/>
        <end position="154"/>
    </location>
</feature>
<name>A0A498CM87_9FIRM</name>
<dbReference type="CDD" id="cd03770">
    <property type="entry name" value="SR_TndX_transposase"/>
    <property type="match status" value="1"/>
</dbReference>
<dbReference type="PROSITE" id="PS50096">
    <property type="entry name" value="IQ"/>
    <property type="match status" value="1"/>
</dbReference>
<dbReference type="GO" id="GO:0000150">
    <property type="term" value="F:DNA strand exchange activity"/>
    <property type="evidence" value="ECO:0007669"/>
    <property type="project" value="InterPro"/>
</dbReference>
<dbReference type="InterPro" id="IPR038109">
    <property type="entry name" value="DNA_bind_recomb_sf"/>
</dbReference>
<gene>
    <name evidence="3" type="ORF">D4A47_12690</name>
</gene>
<accession>A0A498CM87</accession>
<evidence type="ECO:0000313" key="3">
    <source>
        <dbReference type="EMBL" id="RLL08035.1"/>
    </source>
</evidence>
<dbReference type="Pfam" id="PF07508">
    <property type="entry name" value="Recombinase"/>
    <property type="match status" value="1"/>
</dbReference>
<dbReference type="SMART" id="SM00857">
    <property type="entry name" value="Resolvase"/>
    <property type="match status" value="1"/>
</dbReference>
<dbReference type="Pfam" id="PF00239">
    <property type="entry name" value="Resolvase"/>
    <property type="match status" value="1"/>
</dbReference>
<dbReference type="PROSITE" id="PS51737">
    <property type="entry name" value="RECOMBINASE_DNA_BIND"/>
    <property type="match status" value="1"/>
</dbReference>
<comment type="caution">
    <text evidence="3">The sequence shown here is derived from an EMBL/GenBank/DDBJ whole genome shotgun (WGS) entry which is preliminary data.</text>
</comment>
<proteinExistence type="predicted"/>
<dbReference type="PANTHER" id="PTHR30461:SF23">
    <property type="entry name" value="DNA RECOMBINASE-RELATED"/>
    <property type="match status" value="1"/>
</dbReference>
<dbReference type="InterPro" id="IPR006119">
    <property type="entry name" value="Resolv_N"/>
</dbReference>
<dbReference type="SUPFAM" id="SSF53041">
    <property type="entry name" value="Resolvase-like"/>
    <property type="match status" value="1"/>
</dbReference>
<dbReference type="InterPro" id="IPR050639">
    <property type="entry name" value="SSR_resolvase"/>
</dbReference>
<dbReference type="Gene3D" id="3.40.50.1390">
    <property type="entry name" value="Resolvase, N-terminal catalytic domain"/>
    <property type="match status" value="1"/>
</dbReference>
<feature type="domain" description="Recombinase" evidence="2">
    <location>
        <begin position="162"/>
        <end position="299"/>
    </location>
</feature>
<organism evidence="3 4">
    <name type="scientific">Anaerotruncus massiliensis</name>
    <name type="common">ex Liu et al. 2021</name>
    <dbReference type="NCBI Taxonomy" id="2321404"/>
    <lineage>
        <taxon>Bacteria</taxon>
        <taxon>Bacillati</taxon>
        <taxon>Bacillota</taxon>
        <taxon>Clostridia</taxon>
        <taxon>Eubacteriales</taxon>
        <taxon>Oscillospiraceae</taxon>
        <taxon>Anaerotruncus</taxon>
    </lineage>
</organism>
<dbReference type="PANTHER" id="PTHR30461">
    <property type="entry name" value="DNA-INVERTASE FROM LAMBDOID PROPHAGE"/>
    <property type="match status" value="1"/>
</dbReference>
<evidence type="ECO:0000259" key="1">
    <source>
        <dbReference type="PROSITE" id="PS51736"/>
    </source>
</evidence>
<dbReference type="GO" id="GO:0003677">
    <property type="term" value="F:DNA binding"/>
    <property type="evidence" value="ECO:0007669"/>
    <property type="project" value="InterPro"/>
</dbReference>
<reference evidence="3 4" key="1">
    <citation type="submission" date="2018-10" db="EMBL/GenBank/DDBJ databases">
        <title>Anaerotruncus faecis sp. nov., isolated from human feces.</title>
        <authorList>
            <person name="Wang Y.-J."/>
        </authorList>
    </citation>
    <scope>NUCLEOTIDE SEQUENCE [LARGE SCALE GENOMIC DNA]</scope>
    <source>
        <strain evidence="3 4">22A2-44</strain>
    </source>
</reference>
<dbReference type="InterPro" id="IPR011109">
    <property type="entry name" value="DNA_bind_recombinase_dom"/>
</dbReference>
<protein>
    <submittedName>
        <fullName evidence="3">Resolvase</fullName>
    </submittedName>
</protein>
<sequence length="499" mass="56049">MSAARAALYLRLSKEDGDRDGASQSIRNQRDFLLDYCGKNSLPVVEIYADDGYTGTNFNRPGFLRMVEDIEAGRVDTVLTKDLSRLGRDYILTGYYLERYFPERGVRYIAVNDRIDTAAEQSDMTPFRAVFNDLYAKDISRKVRAALQTRRQMGKFIGTYPPYGYRKDPADRNHLVVEAEEAAQVRRIYAWFLGGQTVSAIARRLTEEGVPTPSAGKRMACGQKPGAGWSYPMVRRILSMPTYRGDLVSRMSQKISYKLDRVRRLPREEWLVAEGTHEAIVSSATFERAQELLAVRGYAARRKTAEPRPLTGLFFCADCGAPMTLWSNGKARYFVCAGWKRNPGEHRCTAHYLREEAVLEAVRAALAELLAQVRDPGGLAEEAAGPAGEEAEILARRLERSRDALAALYRDRAEGRVGQEVFDALAGRMRRQERALADKLAAARRGDEAREDFRTRAMELLGGKTLSRGLALGLIERIEASSDKALVIRLRCADITQKR</sequence>
<evidence type="ECO:0000259" key="2">
    <source>
        <dbReference type="PROSITE" id="PS51737"/>
    </source>
</evidence>
<dbReference type="AlphaFoldDB" id="A0A498CM87"/>
<dbReference type="InterPro" id="IPR036162">
    <property type="entry name" value="Resolvase-like_N_sf"/>
</dbReference>
<keyword evidence="4" id="KW-1185">Reference proteome</keyword>
<dbReference type="Proteomes" id="UP000276301">
    <property type="component" value="Unassembled WGS sequence"/>
</dbReference>
<dbReference type="RefSeq" id="WP_121587554.1">
    <property type="nucleotide sequence ID" value="NZ_RCHT01000038.1"/>
</dbReference>
<dbReference type="Gene3D" id="3.90.1750.20">
    <property type="entry name" value="Putative Large Serine Recombinase, Chain B, Domain 2"/>
    <property type="match status" value="1"/>
</dbReference>
<evidence type="ECO:0000313" key="4">
    <source>
        <dbReference type="Proteomes" id="UP000276301"/>
    </source>
</evidence>